<feature type="compositionally biased region" description="Polar residues" evidence="4">
    <location>
        <begin position="221"/>
        <end position="230"/>
    </location>
</feature>
<feature type="compositionally biased region" description="Basic and acidic residues" evidence="4">
    <location>
        <begin position="187"/>
        <end position="216"/>
    </location>
</feature>
<dbReference type="GO" id="GO:0005737">
    <property type="term" value="C:cytoplasm"/>
    <property type="evidence" value="ECO:0007669"/>
    <property type="project" value="TreeGrafter"/>
</dbReference>
<dbReference type="OrthoDB" id="298344at2759"/>
<dbReference type="PANTHER" id="PTHR46453:SF5">
    <property type="entry name" value="PROTEIN KINASE C-BINDING PROTEIN 1 ISOFORM X1"/>
    <property type="match status" value="1"/>
</dbReference>
<dbReference type="GO" id="GO:0005634">
    <property type="term" value="C:nucleus"/>
    <property type="evidence" value="ECO:0007669"/>
    <property type="project" value="TreeGrafter"/>
</dbReference>
<feature type="non-terminal residue" evidence="5">
    <location>
        <position position="1"/>
    </location>
</feature>
<feature type="compositionally biased region" description="Basic and acidic residues" evidence="4">
    <location>
        <begin position="362"/>
        <end position="372"/>
    </location>
</feature>
<sequence>RAWVPARDCFLYSEKDPNNFRSKRQDILDSMQEAEQHIRNISRKYGKFVYPPFKTQFDPTKLNEQLKMMIPSFEGEVRSPVKDKPGNSPSMDKNKSRSNSKSSKESGNDGETSEGEDQVPSRKMADGAVIAREEDDFSLDKSKDKAMEVDTPQSKENETSRKRRRSELEEAVITIIDSTREKRKRLERQTDEKKKERDSKDEKQKLSIKEEAKSKEPTPISVESQPSTSVAEKKSSPKVTPIRVISIAKVMRNAKISPKPNLVKDDEKPPSKQKANKVEKSVSTEKEKGTRHEDKKSQKRRNSKNKSLNSSNVGKTDKVAEKKADKTNETPSKDKAKETSTASKSSEPDADKSNTSSLDSSKSSKDRQKFDDNTSLAVIARGAAKNGSSGAGLPTISSVRSLSATAQSSPNAAKSTETVVEATSDSSIFTPTSTDNVRNMKEAVNKLQKLKGGNEVSVGRVGVRAFARMTSPPEKELRENNDVEVEIKAEPIDYEDTERQMQEKMDLMNAFKLRPVNPPAGNVNLREVRINK</sequence>
<accession>A0A1E1W091</accession>
<name>A0A1E1W091_PECGO</name>
<feature type="compositionally biased region" description="Basic and acidic residues" evidence="4">
    <location>
        <begin position="75"/>
        <end position="85"/>
    </location>
</feature>
<evidence type="ECO:0000256" key="2">
    <source>
        <dbReference type="ARBA" id="ARBA00022771"/>
    </source>
</evidence>
<evidence type="ECO:0000256" key="1">
    <source>
        <dbReference type="ARBA" id="ARBA00022723"/>
    </source>
</evidence>
<dbReference type="PANTHER" id="PTHR46453">
    <property type="entry name" value="PROTEIN KINASE C-BINDING PROTEIN 1"/>
    <property type="match status" value="1"/>
</dbReference>
<keyword evidence="1" id="KW-0479">Metal-binding</keyword>
<gene>
    <name evidence="5" type="ORF">g.7391</name>
</gene>
<evidence type="ECO:0000256" key="4">
    <source>
        <dbReference type="SAM" id="MobiDB-lite"/>
    </source>
</evidence>
<protein>
    <submittedName>
        <fullName evidence="5">Uncharacterized protein</fullName>
    </submittedName>
</protein>
<feature type="compositionally biased region" description="Basic and acidic residues" evidence="4">
    <location>
        <begin position="138"/>
        <end position="160"/>
    </location>
</feature>
<dbReference type="EMBL" id="GDQN01010723">
    <property type="protein sequence ID" value="JAT80331.1"/>
    <property type="molecule type" value="Transcribed_RNA"/>
</dbReference>
<evidence type="ECO:0000313" key="5">
    <source>
        <dbReference type="EMBL" id="JAT80331.1"/>
    </source>
</evidence>
<feature type="compositionally biased region" description="Basic and acidic residues" evidence="4">
    <location>
        <begin position="262"/>
        <end position="296"/>
    </location>
</feature>
<feature type="compositionally biased region" description="Basic and acidic residues" evidence="4">
    <location>
        <begin position="315"/>
        <end position="338"/>
    </location>
</feature>
<organism evidence="5">
    <name type="scientific">Pectinophora gossypiella</name>
    <name type="common">Cotton pink bollworm</name>
    <name type="synonym">Depressaria gossypiella</name>
    <dbReference type="NCBI Taxonomy" id="13191"/>
    <lineage>
        <taxon>Eukaryota</taxon>
        <taxon>Metazoa</taxon>
        <taxon>Ecdysozoa</taxon>
        <taxon>Arthropoda</taxon>
        <taxon>Hexapoda</taxon>
        <taxon>Insecta</taxon>
        <taxon>Pterygota</taxon>
        <taxon>Neoptera</taxon>
        <taxon>Endopterygota</taxon>
        <taxon>Lepidoptera</taxon>
        <taxon>Glossata</taxon>
        <taxon>Ditrysia</taxon>
        <taxon>Gelechioidea</taxon>
        <taxon>Gelechiidae</taxon>
        <taxon>Apatetrinae</taxon>
        <taxon>Pectinophora</taxon>
    </lineage>
</organism>
<feature type="non-terminal residue" evidence="5">
    <location>
        <position position="532"/>
    </location>
</feature>
<feature type="region of interest" description="Disordered" evidence="4">
    <location>
        <begin position="400"/>
        <end position="435"/>
    </location>
</feature>
<evidence type="ECO:0000256" key="3">
    <source>
        <dbReference type="ARBA" id="ARBA00022833"/>
    </source>
</evidence>
<keyword evidence="3" id="KW-0862">Zinc</keyword>
<dbReference type="GO" id="GO:0003714">
    <property type="term" value="F:transcription corepressor activity"/>
    <property type="evidence" value="ECO:0007669"/>
    <property type="project" value="TreeGrafter"/>
</dbReference>
<keyword evidence="2" id="KW-0863">Zinc-finger</keyword>
<dbReference type="AlphaFoldDB" id="A0A1E1W091"/>
<reference evidence="5" key="1">
    <citation type="submission" date="2015-09" db="EMBL/GenBank/DDBJ databases">
        <title>De novo assembly of Pectinophora gossypiella (Pink Bollworm) gut transcriptome.</title>
        <authorList>
            <person name="Tassone E.E."/>
        </authorList>
    </citation>
    <scope>NUCLEOTIDE SEQUENCE</scope>
</reference>
<dbReference type="GO" id="GO:0008270">
    <property type="term" value="F:zinc ion binding"/>
    <property type="evidence" value="ECO:0007669"/>
    <property type="project" value="UniProtKB-KW"/>
</dbReference>
<feature type="region of interest" description="Disordered" evidence="4">
    <location>
        <begin position="73"/>
        <end position="373"/>
    </location>
</feature>
<proteinExistence type="predicted"/>